<name>A0AB35IN39_9FIRM</name>
<feature type="domain" description="NADP-dependent oxidoreductase" evidence="2">
    <location>
        <begin position="23"/>
        <end position="135"/>
    </location>
</feature>
<evidence type="ECO:0000259" key="2">
    <source>
        <dbReference type="Pfam" id="PF00248"/>
    </source>
</evidence>
<dbReference type="AlphaFoldDB" id="A0AB35IN39"/>
<dbReference type="InterPro" id="IPR023210">
    <property type="entry name" value="NADP_OxRdtase_dom"/>
</dbReference>
<dbReference type="EMBL" id="JAQLKE010000019">
    <property type="protein sequence ID" value="MDB7084458.1"/>
    <property type="molecule type" value="Genomic_DNA"/>
</dbReference>
<dbReference type="SUPFAM" id="SSF51430">
    <property type="entry name" value="NAD(P)-linked oxidoreductase"/>
    <property type="match status" value="1"/>
</dbReference>
<evidence type="ECO:0000313" key="4">
    <source>
        <dbReference type="Proteomes" id="UP001211987"/>
    </source>
</evidence>
<dbReference type="InterPro" id="IPR036812">
    <property type="entry name" value="NAD(P)_OxRdtase_dom_sf"/>
</dbReference>
<dbReference type="Proteomes" id="UP001211987">
    <property type="component" value="Unassembled WGS sequence"/>
</dbReference>
<dbReference type="InterPro" id="IPR050791">
    <property type="entry name" value="Aldo-Keto_reductase"/>
</dbReference>
<sequence>MQKREIGHLLVSQIGMECMGGSHGYGQVPSEKYAIEAIRNAYQEGCTFFDTAETYGKEMFEAGHNERLVGKAVEPFRKDITLATKLYLNTQEVENNGLEKVIREHLKKSMKNLKTDYIDLYYLHRINRDIPIEDVA</sequence>
<evidence type="ECO:0000256" key="1">
    <source>
        <dbReference type="ARBA" id="ARBA00023002"/>
    </source>
</evidence>
<dbReference type="RefSeq" id="WP_270372601.1">
    <property type="nucleotide sequence ID" value="NZ_BAABXX010000001.1"/>
</dbReference>
<accession>A0AB35IN39</accession>
<gene>
    <name evidence="3" type="ORF">PM738_11650</name>
</gene>
<dbReference type="GO" id="GO:0016491">
    <property type="term" value="F:oxidoreductase activity"/>
    <property type="evidence" value="ECO:0007669"/>
    <property type="project" value="UniProtKB-KW"/>
</dbReference>
<proteinExistence type="predicted"/>
<reference evidence="3" key="1">
    <citation type="submission" date="2023-01" db="EMBL/GenBank/DDBJ databases">
        <title>Human gut microbiome strain richness.</title>
        <authorList>
            <person name="Chen-Liaw A."/>
        </authorList>
    </citation>
    <scope>NUCLEOTIDE SEQUENCE</scope>
    <source>
        <strain evidence="3">1001217st2_G6_1001217B_191108</strain>
    </source>
</reference>
<evidence type="ECO:0000313" key="3">
    <source>
        <dbReference type="EMBL" id="MDB7084458.1"/>
    </source>
</evidence>
<comment type="caution">
    <text evidence="3">The sequence shown here is derived from an EMBL/GenBank/DDBJ whole genome shotgun (WGS) entry which is preliminary data.</text>
</comment>
<dbReference type="GO" id="GO:0005737">
    <property type="term" value="C:cytoplasm"/>
    <property type="evidence" value="ECO:0007669"/>
    <property type="project" value="TreeGrafter"/>
</dbReference>
<dbReference type="Gene3D" id="3.20.20.100">
    <property type="entry name" value="NADP-dependent oxidoreductase domain"/>
    <property type="match status" value="1"/>
</dbReference>
<organism evidence="3 4">
    <name type="scientific">Thomasclavelia ramosa</name>
    <dbReference type="NCBI Taxonomy" id="1547"/>
    <lineage>
        <taxon>Bacteria</taxon>
        <taxon>Bacillati</taxon>
        <taxon>Bacillota</taxon>
        <taxon>Erysipelotrichia</taxon>
        <taxon>Erysipelotrichales</taxon>
        <taxon>Coprobacillaceae</taxon>
        <taxon>Thomasclavelia</taxon>
    </lineage>
</organism>
<dbReference type="PANTHER" id="PTHR43625">
    <property type="entry name" value="AFLATOXIN B1 ALDEHYDE REDUCTASE"/>
    <property type="match status" value="1"/>
</dbReference>
<protein>
    <submittedName>
        <fullName evidence="3">Aldo/keto reductase</fullName>
    </submittedName>
</protein>
<keyword evidence="1" id="KW-0560">Oxidoreductase</keyword>
<dbReference type="Pfam" id="PF00248">
    <property type="entry name" value="Aldo_ket_red"/>
    <property type="match status" value="1"/>
</dbReference>
<dbReference type="PANTHER" id="PTHR43625:SF77">
    <property type="entry name" value="ALDO-KETO REDUCTASE"/>
    <property type="match status" value="1"/>
</dbReference>